<dbReference type="Pfam" id="PF02911">
    <property type="entry name" value="Formyl_trans_C"/>
    <property type="match status" value="1"/>
</dbReference>
<evidence type="ECO:0000256" key="5">
    <source>
        <dbReference type="HAMAP-Rule" id="MF_00182"/>
    </source>
</evidence>
<dbReference type="EMBL" id="LT629973">
    <property type="protein sequence ID" value="SEH91432.1"/>
    <property type="molecule type" value="Genomic_DNA"/>
</dbReference>
<dbReference type="InterPro" id="IPR002376">
    <property type="entry name" value="Formyl_transf_N"/>
</dbReference>
<evidence type="ECO:0000313" key="8">
    <source>
        <dbReference type="EMBL" id="SEH91432.1"/>
    </source>
</evidence>
<dbReference type="InterPro" id="IPR041711">
    <property type="entry name" value="Met-tRNA-FMT_N"/>
</dbReference>
<dbReference type="InterPro" id="IPR044135">
    <property type="entry name" value="Met-tRNA-FMT_C"/>
</dbReference>
<dbReference type="InterPro" id="IPR011034">
    <property type="entry name" value="Formyl_transferase-like_C_sf"/>
</dbReference>
<dbReference type="EC" id="2.1.2.9" evidence="2 5"/>
<dbReference type="Proteomes" id="UP000176204">
    <property type="component" value="Chromosome I"/>
</dbReference>
<comment type="function">
    <text evidence="5">Attaches a formyl group to the free amino group of methionyl-tRNA(fMet). The formyl group appears to play a dual role in the initiator identity of N-formylmethionyl-tRNA by promoting its recognition by IF2 and preventing the misappropriation of this tRNA by the elongation apparatus.</text>
</comment>
<keyword evidence="4 5" id="KW-0648">Protein biosynthesis</keyword>
<evidence type="ECO:0000259" key="7">
    <source>
        <dbReference type="Pfam" id="PF02911"/>
    </source>
</evidence>
<dbReference type="CDD" id="cd08646">
    <property type="entry name" value="FMT_core_Met-tRNA-FMT_N"/>
    <property type="match status" value="1"/>
</dbReference>
<feature type="domain" description="Formyl transferase N-terminal" evidence="6">
    <location>
        <begin position="8"/>
        <end position="179"/>
    </location>
</feature>
<evidence type="ECO:0000256" key="2">
    <source>
        <dbReference type="ARBA" id="ARBA00012261"/>
    </source>
</evidence>
<dbReference type="InterPro" id="IPR005794">
    <property type="entry name" value="Fmt"/>
</dbReference>
<dbReference type="CDD" id="cd08704">
    <property type="entry name" value="Met_tRNA_FMT_C"/>
    <property type="match status" value="1"/>
</dbReference>
<dbReference type="InterPro" id="IPR036477">
    <property type="entry name" value="Formyl_transf_N_sf"/>
</dbReference>
<dbReference type="PATRIC" id="fig|1679444.3.peg.2431"/>
<dbReference type="STRING" id="1679444.PYTT_1675"/>
<evidence type="ECO:0000256" key="1">
    <source>
        <dbReference type="ARBA" id="ARBA00010699"/>
    </source>
</evidence>
<evidence type="ECO:0000256" key="4">
    <source>
        <dbReference type="ARBA" id="ARBA00022917"/>
    </source>
</evidence>
<dbReference type="GO" id="GO:0004479">
    <property type="term" value="F:methionyl-tRNA formyltransferase activity"/>
    <property type="evidence" value="ECO:0007669"/>
    <property type="project" value="UniProtKB-UniRule"/>
</dbReference>
<dbReference type="KEGG" id="agl:PYTT_1675"/>
<dbReference type="SUPFAM" id="SSF50486">
    <property type="entry name" value="FMT C-terminal domain-like"/>
    <property type="match status" value="1"/>
</dbReference>
<dbReference type="GO" id="GO:0005829">
    <property type="term" value="C:cytosol"/>
    <property type="evidence" value="ECO:0007669"/>
    <property type="project" value="TreeGrafter"/>
</dbReference>
<evidence type="ECO:0000259" key="6">
    <source>
        <dbReference type="Pfam" id="PF00551"/>
    </source>
</evidence>
<dbReference type="AlphaFoldDB" id="A0A1C7PCW5"/>
<comment type="catalytic activity">
    <reaction evidence="5">
        <text>L-methionyl-tRNA(fMet) + (6R)-10-formyltetrahydrofolate = N-formyl-L-methionyl-tRNA(fMet) + (6S)-5,6,7,8-tetrahydrofolate + H(+)</text>
        <dbReference type="Rhea" id="RHEA:24380"/>
        <dbReference type="Rhea" id="RHEA-COMP:9952"/>
        <dbReference type="Rhea" id="RHEA-COMP:9953"/>
        <dbReference type="ChEBI" id="CHEBI:15378"/>
        <dbReference type="ChEBI" id="CHEBI:57453"/>
        <dbReference type="ChEBI" id="CHEBI:78530"/>
        <dbReference type="ChEBI" id="CHEBI:78844"/>
        <dbReference type="ChEBI" id="CHEBI:195366"/>
        <dbReference type="EC" id="2.1.2.9"/>
    </reaction>
</comment>
<organism evidence="8 9">
    <name type="scientific">Akkermansia glycaniphila</name>
    <dbReference type="NCBI Taxonomy" id="1679444"/>
    <lineage>
        <taxon>Bacteria</taxon>
        <taxon>Pseudomonadati</taxon>
        <taxon>Verrucomicrobiota</taxon>
        <taxon>Verrucomicrobiia</taxon>
        <taxon>Verrucomicrobiales</taxon>
        <taxon>Akkermansiaceae</taxon>
        <taxon>Akkermansia</taxon>
    </lineage>
</organism>
<dbReference type="PANTHER" id="PTHR11138:SF5">
    <property type="entry name" value="METHIONYL-TRNA FORMYLTRANSFERASE, MITOCHONDRIAL"/>
    <property type="match status" value="1"/>
</dbReference>
<dbReference type="HAMAP" id="MF_00182">
    <property type="entry name" value="Formyl_trans"/>
    <property type="match status" value="1"/>
</dbReference>
<dbReference type="NCBIfam" id="TIGR00460">
    <property type="entry name" value="fmt"/>
    <property type="match status" value="1"/>
</dbReference>
<keyword evidence="3 5" id="KW-0808">Transferase</keyword>
<name>A0A1C7PCW5_9BACT</name>
<dbReference type="PANTHER" id="PTHR11138">
    <property type="entry name" value="METHIONYL-TRNA FORMYLTRANSFERASE"/>
    <property type="match status" value="1"/>
</dbReference>
<feature type="binding site" evidence="5">
    <location>
        <begin position="108"/>
        <end position="111"/>
    </location>
    <ligand>
        <name>(6S)-5,6,7,8-tetrahydrofolate</name>
        <dbReference type="ChEBI" id="CHEBI:57453"/>
    </ligand>
</feature>
<dbReference type="SUPFAM" id="SSF53328">
    <property type="entry name" value="Formyltransferase"/>
    <property type="match status" value="1"/>
</dbReference>
<gene>
    <name evidence="5" type="primary">fmt</name>
    <name evidence="8" type="ORF">PYTT_1675</name>
</gene>
<feature type="domain" description="Formyl transferase C-terminal" evidence="7">
    <location>
        <begin position="205"/>
        <end position="309"/>
    </location>
</feature>
<comment type="similarity">
    <text evidence="1 5">Belongs to the Fmt family.</text>
</comment>
<sequence length="321" mass="34753">MRIVLMATGDIAIPSFHALKESGELVALVTQPDRPVGRHQDLTPPPIKLHAVEAGIPVLQPESMRAPEAVAKLAAMQPDLLVVMAYGQILTEEVIALGCMGCINAHASLLPRHRGAACIQAAIDAGDSETGVTIMHVVKRLDAGDIITHRRIPLRGTETAEDLQNTLAAITPEALLEVINQLRDGTAPREPQDEQLSTYAPKLLRKDGFIDWKQPDYIIARKIRAYHSWPGTYTDYPSVRRDRKKNLKIFPPVDLIPISDLPANTVPGEVLESNGCGLIVACGKGAIRISTLQPEGGRRMSAESFFSGHALYPGAILGKAL</sequence>
<dbReference type="Pfam" id="PF00551">
    <property type="entry name" value="Formyl_trans_N"/>
    <property type="match status" value="1"/>
</dbReference>
<evidence type="ECO:0000313" key="9">
    <source>
        <dbReference type="Proteomes" id="UP000176204"/>
    </source>
</evidence>
<keyword evidence="9" id="KW-1185">Reference proteome</keyword>
<proteinExistence type="inferred from homology"/>
<accession>A0A1C7PCW5</accession>
<dbReference type="Gene3D" id="3.40.50.12230">
    <property type="match status" value="1"/>
</dbReference>
<dbReference type="OrthoDB" id="9802815at2"/>
<dbReference type="InterPro" id="IPR005793">
    <property type="entry name" value="Formyl_trans_C"/>
</dbReference>
<dbReference type="RefSeq" id="WP_067774226.1">
    <property type="nucleotide sequence ID" value="NZ_LIGX01000018.1"/>
</dbReference>
<protein>
    <recommendedName>
        <fullName evidence="2 5">Methionyl-tRNA formyltransferase</fullName>
        <ecNumber evidence="2 5">2.1.2.9</ecNumber>
    </recommendedName>
</protein>
<reference evidence="9" key="1">
    <citation type="submission" date="2016-09" db="EMBL/GenBank/DDBJ databases">
        <authorList>
            <person name="Koehorst J."/>
        </authorList>
    </citation>
    <scope>NUCLEOTIDE SEQUENCE [LARGE SCALE GENOMIC DNA]</scope>
</reference>
<evidence type="ECO:0000256" key="3">
    <source>
        <dbReference type="ARBA" id="ARBA00022679"/>
    </source>
</evidence>